<dbReference type="OrthoDB" id="212350at2"/>
<dbReference type="AlphaFoldDB" id="I0ICP4"/>
<protein>
    <submittedName>
        <fullName evidence="2">Uncharacterized protein</fullName>
    </submittedName>
</protein>
<dbReference type="STRING" id="1142394.PSMK_08730"/>
<dbReference type="KEGG" id="phm:PSMK_08730"/>
<sequence>MTPSSPLLAALALAAACTAPLAIAEVSGSKPDDPKPESVADPELAPRDLLFFEIGWSTPHAGYVADHPDRFRARDFDGIAITPTGDGFHRGANEFPIVFDDRRWTEANVGMSDMERLDLDAAGIPFSMIPLQADVIDAEVPDPAGYFDDARWETIDHNLRLLSRAAAAAGMVGFFFDTEPYVSDPFTYASERYPGKSREQVKQKVRERYRTFIEALQSELPGMRLVMIFGLGADVIVGDPDSLMPALYDGMLDGIAPGTQIVDGNENGYYNVAPETLHRFRRAQFEAHTLLDEEHRALYVERRRRAHGFYTDLFTDSDYFAGEPFFNTMLPCFVEPEDRPAFTEASLYNHARQADDFVWTWTETHDWWRPEGERTTRAKDDVPQMMLDALASVKRHVREGTRPEPIHRILAEAQARRQAHLREKEDREAREARAAGGA</sequence>
<accession>I0ICP4</accession>
<dbReference type="RefSeq" id="WP_014436252.1">
    <property type="nucleotide sequence ID" value="NC_017080.1"/>
</dbReference>
<gene>
    <name evidence="2" type="ordered locus">PSMK_08730</name>
</gene>
<organism evidence="2 3">
    <name type="scientific">Phycisphaera mikurensis (strain NBRC 102666 / KCTC 22515 / FYK2301M01)</name>
    <dbReference type="NCBI Taxonomy" id="1142394"/>
    <lineage>
        <taxon>Bacteria</taxon>
        <taxon>Pseudomonadati</taxon>
        <taxon>Planctomycetota</taxon>
        <taxon>Phycisphaerae</taxon>
        <taxon>Phycisphaerales</taxon>
        <taxon>Phycisphaeraceae</taxon>
        <taxon>Phycisphaera</taxon>
    </lineage>
</organism>
<evidence type="ECO:0000313" key="2">
    <source>
        <dbReference type="EMBL" id="BAM03032.1"/>
    </source>
</evidence>
<proteinExistence type="predicted"/>
<dbReference type="HOGENOM" id="CLU_626787_0_0_0"/>
<feature type="chain" id="PRO_5003629091" evidence="1">
    <location>
        <begin position="25"/>
        <end position="438"/>
    </location>
</feature>
<dbReference type="Proteomes" id="UP000007881">
    <property type="component" value="Chromosome"/>
</dbReference>
<evidence type="ECO:0000313" key="3">
    <source>
        <dbReference type="Proteomes" id="UP000007881"/>
    </source>
</evidence>
<reference evidence="2 3" key="1">
    <citation type="submission" date="2012-02" db="EMBL/GenBank/DDBJ databases">
        <title>Complete genome sequence of Phycisphaera mikurensis NBRC 102666.</title>
        <authorList>
            <person name="Ankai A."/>
            <person name="Hosoyama A."/>
            <person name="Terui Y."/>
            <person name="Sekine M."/>
            <person name="Fukai R."/>
            <person name="Kato Y."/>
            <person name="Nakamura S."/>
            <person name="Yamada-Narita S."/>
            <person name="Kawakoshi A."/>
            <person name="Fukunaga Y."/>
            <person name="Yamazaki S."/>
            <person name="Fujita N."/>
        </authorList>
    </citation>
    <scope>NUCLEOTIDE SEQUENCE [LARGE SCALE GENOMIC DNA]</scope>
    <source>
        <strain evidence="3">NBRC 102666 / KCTC 22515 / FYK2301M01</strain>
    </source>
</reference>
<feature type="signal peptide" evidence="1">
    <location>
        <begin position="1"/>
        <end position="24"/>
    </location>
</feature>
<keyword evidence="3" id="KW-1185">Reference proteome</keyword>
<dbReference type="EMBL" id="AP012338">
    <property type="protein sequence ID" value="BAM03032.1"/>
    <property type="molecule type" value="Genomic_DNA"/>
</dbReference>
<keyword evidence="1" id="KW-0732">Signal</keyword>
<name>I0ICP4_PHYMF</name>
<evidence type="ECO:0000256" key="1">
    <source>
        <dbReference type="SAM" id="SignalP"/>
    </source>
</evidence>